<comment type="similarity">
    <text evidence="1">Belongs to the protein kinase superfamily. STE Ser/Thr protein kinase family. STE20 subfamily.</text>
</comment>
<dbReference type="AlphaFoldDB" id="A0AA35Y2G1"/>
<dbReference type="PANTHER" id="PTHR48014">
    <property type="entry name" value="SERINE/THREONINE-PROTEIN KINASE FRAY2"/>
    <property type="match status" value="1"/>
</dbReference>
<accession>A0AA35Y2G1</accession>
<evidence type="ECO:0008006" key="4">
    <source>
        <dbReference type="Google" id="ProtNLM"/>
    </source>
</evidence>
<evidence type="ECO:0000313" key="2">
    <source>
        <dbReference type="EMBL" id="CAI9262395.1"/>
    </source>
</evidence>
<dbReference type="GO" id="GO:0043539">
    <property type="term" value="F:protein serine/threonine kinase activator activity"/>
    <property type="evidence" value="ECO:0007669"/>
    <property type="project" value="InterPro"/>
</dbReference>
<protein>
    <recommendedName>
        <fullName evidence="4">Protein kinase domain-containing protein</fullName>
    </recommendedName>
</protein>
<name>A0AA35Y2G1_LACSI</name>
<dbReference type="EMBL" id="OX465086">
    <property type="protein sequence ID" value="CAI9262395.1"/>
    <property type="molecule type" value="Genomic_DNA"/>
</dbReference>
<dbReference type="PANTHER" id="PTHR48014:SF21">
    <property type="entry name" value="SERINE_THREONINE-PROTEIN KINASE FRAY2"/>
    <property type="match status" value="1"/>
</dbReference>
<gene>
    <name evidence="2" type="ORF">LSALG_LOCUS3136</name>
</gene>
<dbReference type="Proteomes" id="UP001177003">
    <property type="component" value="Chromosome 0"/>
</dbReference>
<dbReference type="InterPro" id="IPR047173">
    <property type="entry name" value="STRAD_A/B-like"/>
</dbReference>
<reference evidence="2" key="1">
    <citation type="submission" date="2023-04" db="EMBL/GenBank/DDBJ databases">
        <authorList>
            <person name="Vijverberg K."/>
            <person name="Xiong W."/>
            <person name="Schranz E."/>
        </authorList>
    </citation>
    <scope>NUCLEOTIDE SEQUENCE</scope>
</reference>
<dbReference type="InterPro" id="IPR011009">
    <property type="entry name" value="Kinase-like_dom_sf"/>
</dbReference>
<dbReference type="SUPFAM" id="SSF56112">
    <property type="entry name" value="Protein kinase-like (PK-like)"/>
    <property type="match status" value="1"/>
</dbReference>
<organism evidence="2 3">
    <name type="scientific">Lactuca saligna</name>
    <name type="common">Willowleaf lettuce</name>
    <dbReference type="NCBI Taxonomy" id="75948"/>
    <lineage>
        <taxon>Eukaryota</taxon>
        <taxon>Viridiplantae</taxon>
        <taxon>Streptophyta</taxon>
        <taxon>Embryophyta</taxon>
        <taxon>Tracheophyta</taxon>
        <taxon>Spermatophyta</taxon>
        <taxon>Magnoliopsida</taxon>
        <taxon>eudicotyledons</taxon>
        <taxon>Gunneridae</taxon>
        <taxon>Pentapetalae</taxon>
        <taxon>asterids</taxon>
        <taxon>campanulids</taxon>
        <taxon>Asterales</taxon>
        <taxon>Asteraceae</taxon>
        <taxon>Cichorioideae</taxon>
        <taxon>Cichorieae</taxon>
        <taxon>Lactucinae</taxon>
        <taxon>Lactuca</taxon>
    </lineage>
</organism>
<evidence type="ECO:0000256" key="1">
    <source>
        <dbReference type="ARBA" id="ARBA00008874"/>
    </source>
</evidence>
<sequence>MANYFGRFKLSIFKSRADIWSFGITALELAHGHAPFSKYQQMKVLTMKIATFLSYFTRLFLSSIVAAEWTCKKHLIGVGIAGIVTSSIGGAHGWSGGRTERIEMKEGRKRDLGRNCESWSLKISVSSDSEVGPPVEEESSSVSFVLKKKVRGSGAWDLIRDRGIGVPILNWYLDMVKVCA</sequence>
<keyword evidence="3" id="KW-1185">Reference proteome</keyword>
<dbReference type="Gene3D" id="1.10.510.10">
    <property type="entry name" value="Transferase(Phosphotransferase) domain 1"/>
    <property type="match status" value="1"/>
</dbReference>
<proteinExistence type="inferred from homology"/>
<evidence type="ECO:0000313" key="3">
    <source>
        <dbReference type="Proteomes" id="UP001177003"/>
    </source>
</evidence>